<protein>
    <submittedName>
        <fullName evidence="3">Protein-glutamine gamma-glutamyltransferase</fullName>
        <ecNumber evidence="3">2.3.2.13</ecNumber>
    </submittedName>
</protein>
<keyword evidence="3" id="KW-0012">Acyltransferase</keyword>
<dbReference type="SMART" id="SM00460">
    <property type="entry name" value="TGc"/>
    <property type="match status" value="1"/>
</dbReference>
<dbReference type="Pfam" id="PF13559">
    <property type="entry name" value="DUF4129"/>
    <property type="match status" value="1"/>
</dbReference>
<sequence>MHRLEMLLKIHFALLALLGGLVLGLNEQSGGLPAVAVISALGGFVLVDWLKLFALPPFIGYIAMGGIAIYCIGSFIPLSPTSNRQLLAVAELLVLVQAVLLVQAKSRRTFEQIGIFCLLEIVVAAVFNDALTFAILLVPIAILGMSAAVLLQAYSLASPQDTPFLGTSLVLGKKNKQAADWGSCHSPSSIRNWARTGVRMPRPIIATLGPAISIIGLVFFYTIPRTTENEGMALGSTPQVGFSDSVSLEQVGQLQTNRSIVMRVGLTNAEDGQPYHLLGPLYLRGRIVNMYDFGGRSGRWTSSPVPLLLANRRLPREYWPNRRTDDLFFDRVNVQIHQQPQSTSAAFSIPPYYAIDSAKQVRHTVGRWLLDRANFELESSRSRITYRFGTHAYRKGQSSRILRAYAPGEEETIVKRPKFQREQWLLRTDLQIDPNRVPSVVQAADDHVATLPESKRNPFDIATSLSNYISHGAGLRYTLDLTMPHDQQVDPIEEFFVRNKAGHCQYFASTLALMLRHQGIPSRLVIGYKTNEFNPYASHYVVRQSHAHVWVEALIDDSDIPETELTFGQPASGPAWIRLDPTPGNEMTPQGRLTHAANFFSGVYENWIMDMDGNRQKELGLGDGGEEESNPMMLTFRGIIFRIQRFASGNLHGGALAAGKWFSIPAAIGGIAITIGLLLIIRLRFPSWFHWRRRSLSKANETARAQLPFYAETVQQLARLGLQREGTMTPQELVRRTDQQIDREKENLLPPLQFLTDLYYAIRFGKQNPSAAQSDTVRDSLQQIERSIDNLTNQSNSDLQS</sequence>
<dbReference type="Pfam" id="PF11992">
    <property type="entry name" value="TgpA_N"/>
    <property type="match status" value="1"/>
</dbReference>
<evidence type="ECO:0000256" key="1">
    <source>
        <dbReference type="SAM" id="Phobius"/>
    </source>
</evidence>
<feature type="transmembrane region" description="Helical" evidence="1">
    <location>
        <begin position="31"/>
        <end position="51"/>
    </location>
</feature>
<dbReference type="InterPro" id="IPR052901">
    <property type="entry name" value="Bact_TGase-like"/>
</dbReference>
<keyword evidence="1" id="KW-0472">Membrane</keyword>
<keyword evidence="3" id="KW-0808">Transferase</keyword>
<dbReference type="PANTHER" id="PTHR42736:SF1">
    <property type="entry name" value="PROTEIN-GLUTAMINE GAMMA-GLUTAMYLTRANSFERASE"/>
    <property type="match status" value="1"/>
</dbReference>
<name>A0A517MK76_9BACT</name>
<dbReference type="InterPro" id="IPR038765">
    <property type="entry name" value="Papain-like_cys_pep_sf"/>
</dbReference>
<dbReference type="AlphaFoldDB" id="A0A517MK76"/>
<gene>
    <name evidence="3" type="primary">tgpA_2</name>
    <name evidence="3" type="ORF">FF011L_40920</name>
</gene>
<keyword evidence="4" id="KW-1185">Reference proteome</keyword>
<feature type="transmembrane region" description="Helical" evidence="1">
    <location>
        <begin position="58"/>
        <end position="79"/>
    </location>
</feature>
<dbReference type="InterPro" id="IPR002931">
    <property type="entry name" value="Transglutaminase-like"/>
</dbReference>
<dbReference type="KEGG" id="rml:FF011L_40920"/>
<dbReference type="OrthoDB" id="9804872at2"/>
<feature type="transmembrane region" description="Helical" evidence="1">
    <location>
        <begin position="661"/>
        <end position="685"/>
    </location>
</feature>
<evidence type="ECO:0000313" key="3">
    <source>
        <dbReference type="EMBL" id="QDS95299.1"/>
    </source>
</evidence>
<keyword evidence="1" id="KW-1133">Transmembrane helix</keyword>
<feature type="transmembrane region" description="Helical" evidence="1">
    <location>
        <begin position="85"/>
        <end position="102"/>
    </location>
</feature>
<organism evidence="3 4">
    <name type="scientific">Roseimaritima multifibrata</name>
    <dbReference type="NCBI Taxonomy" id="1930274"/>
    <lineage>
        <taxon>Bacteria</taxon>
        <taxon>Pseudomonadati</taxon>
        <taxon>Planctomycetota</taxon>
        <taxon>Planctomycetia</taxon>
        <taxon>Pirellulales</taxon>
        <taxon>Pirellulaceae</taxon>
        <taxon>Roseimaritima</taxon>
    </lineage>
</organism>
<accession>A0A517MK76</accession>
<dbReference type="EMBL" id="CP036262">
    <property type="protein sequence ID" value="QDS95299.1"/>
    <property type="molecule type" value="Genomic_DNA"/>
</dbReference>
<dbReference type="InterPro" id="IPR021878">
    <property type="entry name" value="TgpA_N"/>
</dbReference>
<reference evidence="3 4" key="1">
    <citation type="submission" date="2019-02" db="EMBL/GenBank/DDBJ databases">
        <title>Deep-cultivation of Planctomycetes and their phenomic and genomic characterization uncovers novel biology.</title>
        <authorList>
            <person name="Wiegand S."/>
            <person name="Jogler M."/>
            <person name="Boedeker C."/>
            <person name="Pinto D."/>
            <person name="Vollmers J."/>
            <person name="Rivas-Marin E."/>
            <person name="Kohn T."/>
            <person name="Peeters S.H."/>
            <person name="Heuer A."/>
            <person name="Rast P."/>
            <person name="Oberbeckmann S."/>
            <person name="Bunk B."/>
            <person name="Jeske O."/>
            <person name="Meyerdierks A."/>
            <person name="Storesund J.E."/>
            <person name="Kallscheuer N."/>
            <person name="Luecker S."/>
            <person name="Lage O.M."/>
            <person name="Pohl T."/>
            <person name="Merkel B.J."/>
            <person name="Hornburger P."/>
            <person name="Mueller R.-W."/>
            <person name="Bruemmer F."/>
            <person name="Labrenz M."/>
            <person name="Spormann A.M."/>
            <person name="Op den Camp H."/>
            <person name="Overmann J."/>
            <person name="Amann R."/>
            <person name="Jetten M.S.M."/>
            <person name="Mascher T."/>
            <person name="Medema M.H."/>
            <person name="Devos D.P."/>
            <person name="Kaster A.-K."/>
            <person name="Ovreas L."/>
            <person name="Rohde M."/>
            <person name="Galperin M.Y."/>
            <person name="Jogler C."/>
        </authorList>
    </citation>
    <scope>NUCLEOTIDE SEQUENCE [LARGE SCALE GENOMIC DNA]</scope>
    <source>
        <strain evidence="3 4">FF011L</strain>
    </source>
</reference>
<dbReference type="Pfam" id="PF01841">
    <property type="entry name" value="Transglut_core"/>
    <property type="match status" value="1"/>
</dbReference>
<evidence type="ECO:0000259" key="2">
    <source>
        <dbReference type="SMART" id="SM00460"/>
    </source>
</evidence>
<dbReference type="RefSeq" id="WP_145353355.1">
    <property type="nucleotide sequence ID" value="NZ_CP036262.1"/>
</dbReference>
<feature type="transmembrane region" description="Helical" evidence="1">
    <location>
        <begin position="204"/>
        <end position="223"/>
    </location>
</feature>
<feature type="domain" description="Transglutaminase-like" evidence="2">
    <location>
        <begin position="496"/>
        <end position="583"/>
    </location>
</feature>
<feature type="transmembrane region" description="Helical" evidence="1">
    <location>
        <begin position="109"/>
        <end position="127"/>
    </location>
</feature>
<proteinExistence type="predicted"/>
<dbReference type="Proteomes" id="UP000320672">
    <property type="component" value="Chromosome"/>
</dbReference>
<evidence type="ECO:0000313" key="4">
    <source>
        <dbReference type="Proteomes" id="UP000320672"/>
    </source>
</evidence>
<keyword evidence="1" id="KW-0812">Transmembrane</keyword>
<dbReference type="SUPFAM" id="SSF54001">
    <property type="entry name" value="Cysteine proteinases"/>
    <property type="match status" value="1"/>
</dbReference>
<dbReference type="InterPro" id="IPR025403">
    <property type="entry name" value="TgpA-like_C"/>
</dbReference>
<feature type="transmembrane region" description="Helical" evidence="1">
    <location>
        <begin position="133"/>
        <end position="154"/>
    </location>
</feature>
<dbReference type="Gene3D" id="3.10.620.30">
    <property type="match status" value="1"/>
</dbReference>
<dbReference type="PANTHER" id="PTHR42736">
    <property type="entry name" value="PROTEIN-GLUTAMINE GAMMA-GLUTAMYLTRANSFERASE"/>
    <property type="match status" value="1"/>
</dbReference>
<feature type="transmembrane region" description="Helical" evidence="1">
    <location>
        <begin position="7"/>
        <end position="25"/>
    </location>
</feature>
<dbReference type="GO" id="GO:0003810">
    <property type="term" value="F:protein-glutamine gamma-glutamyltransferase activity"/>
    <property type="evidence" value="ECO:0007669"/>
    <property type="project" value="UniProtKB-EC"/>
</dbReference>
<dbReference type="EC" id="2.3.2.13" evidence="3"/>